<proteinExistence type="predicted"/>
<reference evidence="3 4" key="1">
    <citation type="journal article" date="2012" name="Science">
        <title>The Paleozoic origin of enzymatic lignin decomposition reconstructed from 31 fungal genomes.</title>
        <authorList>
            <person name="Floudas D."/>
            <person name="Binder M."/>
            <person name="Riley R."/>
            <person name="Barry K."/>
            <person name="Blanchette R.A."/>
            <person name="Henrissat B."/>
            <person name="Martinez A.T."/>
            <person name="Otillar R."/>
            <person name="Spatafora J.W."/>
            <person name="Yadav J.S."/>
            <person name="Aerts A."/>
            <person name="Benoit I."/>
            <person name="Boyd A."/>
            <person name="Carlson A."/>
            <person name="Copeland A."/>
            <person name="Coutinho P.M."/>
            <person name="de Vries R.P."/>
            <person name="Ferreira P."/>
            <person name="Findley K."/>
            <person name="Foster B."/>
            <person name="Gaskell J."/>
            <person name="Glotzer D."/>
            <person name="Gorecki P."/>
            <person name="Heitman J."/>
            <person name="Hesse C."/>
            <person name="Hori C."/>
            <person name="Igarashi K."/>
            <person name="Jurgens J.A."/>
            <person name="Kallen N."/>
            <person name="Kersten P."/>
            <person name="Kohler A."/>
            <person name="Kuees U."/>
            <person name="Kumar T.K.A."/>
            <person name="Kuo A."/>
            <person name="LaButti K."/>
            <person name="Larrondo L.F."/>
            <person name="Lindquist E."/>
            <person name="Ling A."/>
            <person name="Lombard V."/>
            <person name="Lucas S."/>
            <person name="Lundell T."/>
            <person name="Martin R."/>
            <person name="McLaughlin D.J."/>
            <person name="Morgenstern I."/>
            <person name="Morin E."/>
            <person name="Murat C."/>
            <person name="Nagy L.G."/>
            <person name="Nolan M."/>
            <person name="Ohm R.A."/>
            <person name="Patyshakuliyeva A."/>
            <person name="Rokas A."/>
            <person name="Ruiz-Duenas F.J."/>
            <person name="Sabat G."/>
            <person name="Salamov A."/>
            <person name="Samejima M."/>
            <person name="Schmutz J."/>
            <person name="Slot J.C."/>
            <person name="St John F."/>
            <person name="Stenlid J."/>
            <person name="Sun H."/>
            <person name="Sun S."/>
            <person name="Syed K."/>
            <person name="Tsang A."/>
            <person name="Wiebenga A."/>
            <person name="Young D."/>
            <person name="Pisabarro A."/>
            <person name="Eastwood D.C."/>
            <person name="Martin F."/>
            <person name="Cullen D."/>
            <person name="Grigoriev I.V."/>
            <person name="Hibbett D.S."/>
        </authorList>
    </citation>
    <scope>NUCLEOTIDE SEQUENCE [LARGE SCALE GENOMIC DNA]</scope>
    <source>
        <strain evidence="3 4">DJM-731 SS1</strain>
    </source>
</reference>
<dbReference type="HOGENOM" id="CLU_022672_2_0_1"/>
<accession>M5G3Z2</accession>
<feature type="signal peptide" evidence="2">
    <location>
        <begin position="1"/>
        <end position="18"/>
    </location>
</feature>
<keyword evidence="4" id="KW-1185">Reference proteome</keyword>
<feature type="chain" id="PRO_5004067460" evidence="2">
    <location>
        <begin position="19"/>
        <end position="499"/>
    </location>
</feature>
<dbReference type="AlphaFoldDB" id="M5G3Z2"/>
<dbReference type="OMA" id="WTFDTWN"/>
<dbReference type="InterPro" id="IPR018803">
    <property type="entry name" value="Ish1/Msc1-like"/>
</dbReference>
<evidence type="ECO:0000313" key="4">
    <source>
        <dbReference type="Proteomes" id="UP000030653"/>
    </source>
</evidence>
<evidence type="ECO:0000256" key="2">
    <source>
        <dbReference type="SAM" id="SignalP"/>
    </source>
</evidence>
<dbReference type="Pfam" id="PF10281">
    <property type="entry name" value="Ish1"/>
    <property type="match status" value="3"/>
</dbReference>
<keyword evidence="2" id="KW-0732">Signal</keyword>
<sequence>MRVHNILLLVILATSATAGWFGGDKDASAVPEFSSWDGEKLASHLKEQGISVPHGFTRDELVALAKANYDAVNSWEKAHVEHAQKVFSDAKESLVDGWTESQLREFLLEQGIIAPASRSEQLRLLAKTRYKALSSAVSSYSAAFSTAIHGDATAQASKSLNSAAAAASRSATAAAAEASRNIQRAMDESKDFIWSEWSDSDLRNWLEEHRFVKTKAELKREELLEKMKHAYTTVYNPAYEAWSTSYIHEWLVANGVIKSDYQQARDKLLHLMKENYYSTQDKVYQAWSDSDLKVWLVEHEVIKSDAQIKREKLIKLMDDHYNHARDIIWSSWKDSDMHDWLIDRGYLRSEAQARRDELEGLMHEKYDQVQQYAAAYLTWPDARLRAYLRNNGVDDTKIPGMDRTTLLQETRIRWVQTTSALDDILATIRRYLMTGTEFAEDKVEDLKELLGLGKASLEREFKKEKKAAYDAASDTAKSASSAASKLSSVASSASAKSEL</sequence>
<name>M5G3Z2_DACPD</name>
<dbReference type="OrthoDB" id="2527403at2759"/>
<organism evidence="3 4">
    <name type="scientific">Dacryopinax primogenitus (strain DJM 731)</name>
    <name type="common">Brown rot fungus</name>
    <dbReference type="NCBI Taxonomy" id="1858805"/>
    <lineage>
        <taxon>Eukaryota</taxon>
        <taxon>Fungi</taxon>
        <taxon>Dikarya</taxon>
        <taxon>Basidiomycota</taxon>
        <taxon>Agaricomycotina</taxon>
        <taxon>Dacrymycetes</taxon>
        <taxon>Dacrymycetales</taxon>
        <taxon>Dacrymycetaceae</taxon>
        <taxon>Dacryopinax</taxon>
    </lineage>
</organism>
<feature type="region of interest" description="Disordered" evidence="1">
    <location>
        <begin position="471"/>
        <end position="499"/>
    </location>
</feature>
<evidence type="ECO:0000313" key="3">
    <source>
        <dbReference type="EMBL" id="EJU00562.1"/>
    </source>
</evidence>
<dbReference type="RefSeq" id="XP_040627459.1">
    <property type="nucleotide sequence ID" value="XM_040770308.1"/>
</dbReference>
<evidence type="ECO:0000256" key="1">
    <source>
        <dbReference type="SAM" id="MobiDB-lite"/>
    </source>
</evidence>
<dbReference type="GeneID" id="63685370"/>
<protein>
    <submittedName>
        <fullName evidence="3">Uncharacterized protein</fullName>
    </submittedName>
</protein>
<dbReference type="STRING" id="1858805.M5G3Z2"/>
<gene>
    <name evidence="3" type="ORF">DACRYDRAFT_117055</name>
</gene>
<dbReference type="Proteomes" id="UP000030653">
    <property type="component" value="Unassembled WGS sequence"/>
</dbReference>
<dbReference type="EMBL" id="JH795866">
    <property type="protein sequence ID" value="EJU00562.1"/>
    <property type="molecule type" value="Genomic_DNA"/>
</dbReference>